<accession>A0A2P7R0B5</accession>
<comment type="caution">
    <text evidence="1">The sequence shown here is derived from an EMBL/GenBank/DDBJ whole genome shotgun (WGS) entry which is preliminary data.</text>
</comment>
<dbReference type="PANTHER" id="PTHR47473:SF1">
    <property type="entry name" value="METHYLTRANSFERASE DOMAIN-CONTAINING PROTEIN"/>
    <property type="match status" value="1"/>
</dbReference>
<gene>
    <name evidence="1" type="ORF">C7I55_03100</name>
</gene>
<dbReference type="EMBL" id="PXYI01000001">
    <property type="protein sequence ID" value="PSJ43645.1"/>
    <property type="molecule type" value="Genomic_DNA"/>
</dbReference>
<sequence>MTTEIAGKARFEAIRYAQLWEDADILCEALGRRTGGTLVSIASAGDNALAMLLCDPARVIAVDLSPAQIACLRLRIAAWPVLDHGELVELLGFRHSQRRGALLDRVLAAADADTAAFWERLRPQVIAHGAGAIGKFERYFALFRDRLLPLVHSKRTVAAIFEPRSAEERARFLDKRWNNRRWRWLLKGFFSRRAMGALGRDPAFFDHVEGSVSDHVARRIRHAFVDNDPVANPYLRWIMTGAHGSRLPLAFRPEHHATIADRLDRLDVVLGTIETLAEGGLRADGWNLSDIFEYMSPQSFAATYGGIVDASNPGARMVYWNMMVPRSLPPEHSGRVHPRPDIAAPLAARDQAFFYSRFIVEDVR</sequence>
<reference evidence="1 2" key="1">
    <citation type="submission" date="2018-03" db="EMBL/GenBank/DDBJ databases">
        <title>The draft genome of Sphingosinicella sp. GL-C-18.</title>
        <authorList>
            <person name="Liu L."/>
            <person name="Li L."/>
            <person name="Liang L."/>
            <person name="Zhang X."/>
            <person name="Wang T."/>
        </authorList>
    </citation>
    <scope>NUCLEOTIDE SEQUENCE [LARGE SCALE GENOMIC DNA]</scope>
    <source>
        <strain evidence="1 2">GL-C-18</strain>
    </source>
</reference>
<dbReference type="Proteomes" id="UP000241167">
    <property type="component" value="Unassembled WGS sequence"/>
</dbReference>
<dbReference type="InterPro" id="IPR029063">
    <property type="entry name" value="SAM-dependent_MTases_sf"/>
</dbReference>
<keyword evidence="2" id="KW-1185">Reference proteome</keyword>
<protein>
    <submittedName>
        <fullName evidence="1">DUF3419 domain-containing protein</fullName>
    </submittedName>
</protein>
<dbReference type="SUPFAM" id="SSF53335">
    <property type="entry name" value="S-adenosyl-L-methionine-dependent methyltransferases"/>
    <property type="match status" value="1"/>
</dbReference>
<evidence type="ECO:0000313" key="1">
    <source>
        <dbReference type="EMBL" id="PSJ43645.1"/>
    </source>
</evidence>
<dbReference type="RefSeq" id="WP_106511667.1">
    <property type="nucleotide sequence ID" value="NZ_PXYI01000001.1"/>
</dbReference>
<proteinExistence type="predicted"/>
<dbReference type="OrthoDB" id="1522784at2"/>
<dbReference type="AlphaFoldDB" id="A0A2P7R0B5"/>
<organism evidence="1 2">
    <name type="scientific">Allosphingosinicella deserti</name>
    <dbReference type="NCBI Taxonomy" id="2116704"/>
    <lineage>
        <taxon>Bacteria</taxon>
        <taxon>Pseudomonadati</taxon>
        <taxon>Pseudomonadota</taxon>
        <taxon>Alphaproteobacteria</taxon>
        <taxon>Sphingomonadales</taxon>
        <taxon>Sphingomonadaceae</taxon>
        <taxon>Allosphingosinicella</taxon>
    </lineage>
</organism>
<name>A0A2P7R0B5_9SPHN</name>
<dbReference type="Pfam" id="PF11899">
    <property type="entry name" value="DUF3419"/>
    <property type="match status" value="1"/>
</dbReference>
<dbReference type="InterPro" id="IPR021829">
    <property type="entry name" value="DUF3419"/>
</dbReference>
<dbReference type="PANTHER" id="PTHR47473">
    <property type="entry name" value="BTA1P"/>
    <property type="match status" value="1"/>
</dbReference>
<evidence type="ECO:0000313" key="2">
    <source>
        <dbReference type="Proteomes" id="UP000241167"/>
    </source>
</evidence>